<keyword evidence="2" id="KW-0378">Hydrolase</keyword>
<feature type="signal peptide" evidence="1">
    <location>
        <begin position="1"/>
        <end position="37"/>
    </location>
</feature>
<dbReference type="PANTHER" id="PTHR32015:SF1">
    <property type="entry name" value="LIPASE"/>
    <property type="match status" value="1"/>
</dbReference>
<dbReference type="EMBL" id="BAAAQN010000124">
    <property type="protein sequence ID" value="GAA2067523.1"/>
    <property type="molecule type" value="Genomic_DNA"/>
</dbReference>
<reference evidence="3" key="1">
    <citation type="journal article" date="2019" name="Int. J. Syst. Evol. Microbiol.">
        <title>The Global Catalogue of Microorganisms (GCM) 10K type strain sequencing project: providing services to taxonomists for standard genome sequencing and annotation.</title>
        <authorList>
            <consortium name="The Broad Institute Genomics Platform"/>
            <consortium name="The Broad Institute Genome Sequencing Center for Infectious Disease"/>
            <person name="Wu L."/>
            <person name="Ma J."/>
        </authorList>
    </citation>
    <scope>NUCLEOTIDE SEQUENCE [LARGE SCALE GENOMIC DNA]</scope>
    <source>
        <strain evidence="3">JCM 16014</strain>
    </source>
</reference>
<proteinExistence type="predicted"/>
<organism evidence="2 3">
    <name type="scientific">Catenulispora yoronensis</name>
    <dbReference type="NCBI Taxonomy" id="450799"/>
    <lineage>
        <taxon>Bacteria</taxon>
        <taxon>Bacillati</taxon>
        <taxon>Actinomycetota</taxon>
        <taxon>Actinomycetes</taxon>
        <taxon>Catenulisporales</taxon>
        <taxon>Catenulisporaceae</taxon>
        <taxon>Catenulispora</taxon>
    </lineage>
</organism>
<dbReference type="Pfam" id="PF01674">
    <property type="entry name" value="Lipase_2"/>
    <property type="match status" value="1"/>
</dbReference>
<protein>
    <submittedName>
        <fullName evidence="2">Alpha/beta fold hydrolase</fullName>
    </submittedName>
</protein>
<gene>
    <name evidence="2" type="ORF">GCM10009839_94110</name>
</gene>
<feature type="chain" id="PRO_5046890218" evidence="1">
    <location>
        <begin position="38"/>
        <end position="321"/>
    </location>
</feature>
<sequence length="321" mass="32528">MRPGSNPLRTLRHRAIGLATAALLAACATVTAGPAAASPSGTSSGIDDFGCRPSAAHPRPLVLLHGTFTNPADQWVVAGPYFAALGYCVFELDYGQYAGIPAVHAIGPIESSAQQLAAYVDQVLAATGAAQVDIVGHSQGGGPLPRYYLKFLGGAPKVHTLVGIAPTNHGGTASGLFTVAQQVPGATQVLGTACPACVEQFVGSDFNARLDAGGDTVPGVRYTTIVTRLDELVTPVTNQFLAGPHVHNVVVQDLCPLDVSEHVLIGTVDGVAFHEAANALDPAHARPTTCADTLGGVTGLTSGLVSGLAPGLVPGLMPGLV</sequence>
<comment type="caution">
    <text evidence="2">The sequence shown here is derived from an EMBL/GenBank/DDBJ whole genome shotgun (WGS) entry which is preliminary data.</text>
</comment>
<accession>A0ABP5H8J1</accession>
<evidence type="ECO:0000313" key="3">
    <source>
        <dbReference type="Proteomes" id="UP001500751"/>
    </source>
</evidence>
<name>A0ABP5H8J1_9ACTN</name>
<dbReference type="InterPro" id="IPR002918">
    <property type="entry name" value="Lipase_EstA/Esterase_EstB"/>
</dbReference>
<evidence type="ECO:0000313" key="2">
    <source>
        <dbReference type="EMBL" id="GAA2067523.1"/>
    </source>
</evidence>
<keyword evidence="1" id="KW-0732">Signal</keyword>
<dbReference type="RefSeq" id="WP_344672291.1">
    <property type="nucleotide sequence ID" value="NZ_BAAAQN010000124.1"/>
</dbReference>
<dbReference type="GO" id="GO:0016787">
    <property type="term" value="F:hydrolase activity"/>
    <property type="evidence" value="ECO:0007669"/>
    <property type="project" value="UniProtKB-KW"/>
</dbReference>
<dbReference type="InterPro" id="IPR029058">
    <property type="entry name" value="AB_hydrolase_fold"/>
</dbReference>
<dbReference type="SUPFAM" id="SSF53474">
    <property type="entry name" value="alpha/beta-Hydrolases"/>
    <property type="match status" value="1"/>
</dbReference>
<dbReference type="Gene3D" id="3.40.50.1820">
    <property type="entry name" value="alpha/beta hydrolase"/>
    <property type="match status" value="1"/>
</dbReference>
<dbReference type="PANTHER" id="PTHR32015">
    <property type="entry name" value="FASTING INDUCED LIPASE"/>
    <property type="match status" value="1"/>
</dbReference>
<evidence type="ECO:0000256" key="1">
    <source>
        <dbReference type="SAM" id="SignalP"/>
    </source>
</evidence>
<keyword evidence="3" id="KW-1185">Reference proteome</keyword>
<dbReference type="Proteomes" id="UP001500751">
    <property type="component" value="Unassembled WGS sequence"/>
</dbReference>
<dbReference type="PROSITE" id="PS51257">
    <property type="entry name" value="PROKAR_LIPOPROTEIN"/>
    <property type="match status" value="1"/>
</dbReference>